<dbReference type="Proteomes" id="UP001153678">
    <property type="component" value="Unassembled WGS sequence"/>
</dbReference>
<dbReference type="PROSITE" id="PS50011">
    <property type="entry name" value="PROTEIN_KINASE_DOM"/>
    <property type="match status" value="1"/>
</dbReference>
<dbReference type="InterPro" id="IPR001245">
    <property type="entry name" value="Ser-Thr/Tyr_kinase_cat_dom"/>
</dbReference>
<sequence>MALIDNPVKDLKNLETRLTQELQAKEQIIKNLEQSKKIADEDNQLILSFLWNEIGSDSLDNLRELLAGQKLTEIRRDIQNLNFDLVTKREELSKLKTQLKNLEEKNKAREDDVKAKQEIINVLEETIREREKETRAKQEIINILEEKIREREEAAKTTQETIVGLEVKIKEQEEIAQDKHEMIHDLEETIRKREEETNVKQETINVIEEKIRERDEVALTTLETIIGLETKIKEQEKETKAKYEKIYDLEDTIRRREEEINAKQETINVLEEKIKEREEETKIKQKTINALEEKVKEREEGTKAKQEIINDLEAKIREEEESSNIPKVPTLIYGQLLTYGNILNAGSFAVISDLGISRSINESADNNGGEIYGILTHIAPEVFQGNKFTTASDIYSFGMIMWELMTGRMPFWDRYHDTELIIEICDGFRPPIVTNAPEDYIELMQQCWNGDPNKRPSAAETYKILLKIINNENACYVYQENNSDKRKFDNLFDDKIVKRNKYSEHKNNEYVSKEYDFDIIMNLNDSNEKYISRELEFNI</sequence>
<dbReference type="Gene3D" id="1.10.510.10">
    <property type="entry name" value="Transferase(Phosphotransferase) domain 1"/>
    <property type="match status" value="1"/>
</dbReference>
<dbReference type="GO" id="GO:0004674">
    <property type="term" value="F:protein serine/threonine kinase activity"/>
    <property type="evidence" value="ECO:0007669"/>
    <property type="project" value="TreeGrafter"/>
</dbReference>
<protein>
    <submittedName>
        <fullName evidence="7">7236_t:CDS:1</fullName>
    </submittedName>
</protein>
<dbReference type="AlphaFoldDB" id="A0A9W4WWP8"/>
<evidence type="ECO:0000256" key="3">
    <source>
        <dbReference type="ARBA" id="ARBA00022777"/>
    </source>
</evidence>
<evidence type="ECO:0000256" key="5">
    <source>
        <dbReference type="SAM" id="Coils"/>
    </source>
</evidence>
<dbReference type="SUPFAM" id="SSF56112">
    <property type="entry name" value="Protein kinase-like (PK-like)"/>
    <property type="match status" value="1"/>
</dbReference>
<feature type="coiled-coil region" evidence="5">
    <location>
        <begin position="78"/>
        <end position="196"/>
    </location>
</feature>
<dbReference type="GO" id="GO:0005524">
    <property type="term" value="F:ATP binding"/>
    <property type="evidence" value="ECO:0007669"/>
    <property type="project" value="UniProtKB-KW"/>
</dbReference>
<organism evidence="7 8">
    <name type="scientific">Funneliformis geosporum</name>
    <dbReference type="NCBI Taxonomy" id="1117311"/>
    <lineage>
        <taxon>Eukaryota</taxon>
        <taxon>Fungi</taxon>
        <taxon>Fungi incertae sedis</taxon>
        <taxon>Mucoromycota</taxon>
        <taxon>Glomeromycotina</taxon>
        <taxon>Glomeromycetes</taxon>
        <taxon>Glomerales</taxon>
        <taxon>Glomeraceae</taxon>
        <taxon>Funneliformis</taxon>
    </lineage>
</organism>
<proteinExistence type="predicted"/>
<accession>A0A9W4WWP8</accession>
<keyword evidence="5" id="KW-0175">Coiled coil</keyword>
<dbReference type="OrthoDB" id="2213591at2759"/>
<feature type="coiled-coil region" evidence="5">
    <location>
        <begin position="246"/>
        <end position="322"/>
    </location>
</feature>
<comment type="caution">
    <text evidence="7">The sequence shown here is derived from an EMBL/GenBank/DDBJ whole genome shotgun (WGS) entry which is preliminary data.</text>
</comment>
<evidence type="ECO:0000256" key="2">
    <source>
        <dbReference type="ARBA" id="ARBA00022741"/>
    </source>
</evidence>
<dbReference type="Pfam" id="PF07714">
    <property type="entry name" value="PK_Tyr_Ser-Thr"/>
    <property type="match status" value="1"/>
</dbReference>
<keyword evidence="1" id="KW-0808">Transferase</keyword>
<evidence type="ECO:0000259" key="6">
    <source>
        <dbReference type="PROSITE" id="PS50011"/>
    </source>
</evidence>
<keyword evidence="3" id="KW-0418">Kinase</keyword>
<gene>
    <name evidence="7" type="ORF">FWILDA_LOCUS3967</name>
</gene>
<dbReference type="PANTHER" id="PTHR44329:SF288">
    <property type="entry name" value="MITOGEN-ACTIVATED PROTEIN KINASE KINASE KINASE 20"/>
    <property type="match status" value="1"/>
</dbReference>
<dbReference type="InterPro" id="IPR051681">
    <property type="entry name" value="Ser/Thr_Kinases-Pseudokinases"/>
</dbReference>
<dbReference type="EMBL" id="CAMKVN010000560">
    <property type="protein sequence ID" value="CAI2169213.1"/>
    <property type="molecule type" value="Genomic_DNA"/>
</dbReference>
<dbReference type="InterPro" id="IPR011009">
    <property type="entry name" value="Kinase-like_dom_sf"/>
</dbReference>
<feature type="domain" description="Protein kinase" evidence="6">
    <location>
        <begin position="169"/>
        <end position="469"/>
    </location>
</feature>
<keyword evidence="8" id="KW-1185">Reference proteome</keyword>
<dbReference type="PANTHER" id="PTHR44329">
    <property type="entry name" value="SERINE/THREONINE-PROTEIN KINASE TNNI3K-RELATED"/>
    <property type="match status" value="1"/>
</dbReference>
<evidence type="ECO:0000313" key="7">
    <source>
        <dbReference type="EMBL" id="CAI2169213.1"/>
    </source>
</evidence>
<keyword evidence="2" id="KW-0547">Nucleotide-binding</keyword>
<keyword evidence="4" id="KW-0067">ATP-binding</keyword>
<feature type="coiled-coil region" evidence="5">
    <location>
        <begin position="8"/>
        <end position="42"/>
    </location>
</feature>
<evidence type="ECO:0000256" key="4">
    <source>
        <dbReference type="ARBA" id="ARBA00022840"/>
    </source>
</evidence>
<evidence type="ECO:0000256" key="1">
    <source>
        <dbReference type="ARBA" id="ARBA00022679"/>
    </source>
</evidence>
<evidence type="ECO:0000313" key="8">
    <source>
        <dbReference type="Proteomes" id="UP001153678"/>
    </source>
</evidence>
<name>A0A9W4WWP8_9GLOM</name>
<reference evidence="7" key="1">
    <citation type="submission" date="2022-08" db="EMBL/GenBank/DDBJ databases">
        <authorList>
            <person name="Kallberg Y."/>
            <person name="Tangrot J."/>
            <person name="Rosling A."/>
        </authorList>
    </citation>
    <scope>NUCLEOTIDE SEQUENCE</scope>
    <source>
        <strain evidence="7">Wild A</strain>
    </source>
</reference>
<dbReference type="InterPro" id="IPR000719">
    <property type="entry name" value="Prot_kinase_dom"/>
</dbReference>